<proteinExistence type="predicted"/>
<dbReference type="RefSeq" id="WP_057779305.1">
    <property type="nucleotide sequence ID" value="NZ_JAGGJQ010000009.1"/>
</dbReference>
<comment type="caution">
    <text evidence="1">The sequence shown here is derived from an EMBL/GenBank/DDBJ whole genome shotgun (WGS) entry which is preliminary data.</text>
</comment>
<dbReference type="OrthoDB" id="1148517at2"/>
<evidence type="ECO:0008006" key="5">
    <source>
        <dbReference type="Google" id="ProtNLM"/>
    </source>
</evidence>
<sequence>MKHVFIPLTFLCISTSVWSQIDDKPQLSLSIPAIESENGKATETNSLNIEPLEAPTVNELDASNKVNGLTVSKRDNLNVEEEFSMFNKKKFANPAELFQDNLSKQLEMPNTEAVNPNAVGSLVDQYFGDFETKSGKVNIIYRDHQAFDGDRVMVYVNDDIIKSNVLLTSGFSGITVDLQPGLNKIEFQALNTGSSGPNTAEFRILDDDGNFIAGNTWNLAKGVKGSIIIVKQQ</sequence>
<name>A0A9X0YLE1_9FLAO</name>
<dbReference type="Proteomes" id="UP001231587">
    <property type="component" value="Unassembled WGS sequence"/>
</dbReference>
<reference evidence="1" key="1">
    <citation type="submission" date="2021-03" db="EMBL/GenBank/DDBJ databases">
        <title>Genomic Encyclopedia of Type Strains, Phase IV (KMG-IV): sequencing the most valuable type-strain genomes for metagenomic binning, comparative biology and taxonomic classification.</title>
        <authorList>
            <person name="Goeker M."/>
        </authorList>
    </citation>
    <scope>NUCLEOTIDE SEQUENCE</scope>
    <source>
        <strain evidence="1">DSM 15523</strain>
        <strain evidence="2 4">DSM 16476</strain>
    </source>
</reference>
<organism evidence="1 3">
    <name type="scientific">Formosa algae</name>
    <dbReference type="NCBI Taxonomy" id="225843"/>
    <lineage>
        <taxon>Bacteria</taxon>
        <taxon>Pseudomonadati</taxon>
        <taxon>Bacteroidota</taxon>
        <taxon>Flavobacteriia</taxon>
        <taxon>Flavobacteriales</taxon>
        <taxon>Flavobacteriaceae</taxon>
        <taxon>Formosa</taxon>
    </lineage>
</organism>
<accession>A0A9X0YLE1</accession>
<evidence type="ECO:0000313" key="2">
    <source>
        <dbReference type="EMBL" id="MDQ0336395.1"/>
    </source>
</evidence>
<dbReference type="EMBL" id="JAGGJQ010000009">
    <property type="protein sequence ID" value="MBP1841185.1"/>
    <property type="molecule type" value="Genomic_DNA"/>
</dbReference>
<protein>
    <recommendedName>
        <fullName evidence="5">Secreted protein</fullName>
    </recommendedName>
</protein>
<dbReference type="EMBL" id="JAUSUU010000009">
    <property type="protein sequence ID" value="MDQ0336395.1"/>
    <property type="molecule type" value="Genomic_DNA"/>
</dbReference>
<evidence type="ECO:0000313" key="3">
    <source>
        <dbReference type="Proteomes" id="UP001138672"/>
    </source>
</evidence>
<gene>
    <name evidence="1" type="ORF">J2Z56_003117</name>
    <name evidence="2" type="ORF">J2Z57_002849</name>
</gene>
<dbReference type="Proteomes" id="UP001138672">
    <property type="component" value="Unassembled WGS sequence"/>
</dbReference>
<dbReference type="AlphaFoldDB" id="A0A9X0YLE1"/>
<evidence type="ECO:0000313" key="1">
    <source>
        <dbReference type="EMBL" id="MBP1841185.1"/>
    </source>
</evidence>
<evidence type="ECO:0000313" key="4">
    <source>
        <dbReference type="Proteomes" id="UP001231587"/>
    </source>
</evidence>
<keyword evidence="4" id="KW-1185">Reference proteome</keyword>